<accession>A0ABW0EWK7</accession>
<comment type="caution">
    <text evidence="6">The sequence shown here is derived from an EMBL/GenBank/DDBJ whole genome shotgun (WGS) entry which is preliminary data.</text>
</comment>
<evidence type="ECO:0000256" key="1">
    <source>
        <dbReference type="ARBA" id="ARBA00006432"/>
    </source>
</evidence>
<dbReference type="InterPro" id="IPR045851">
    <property type="entry name" value="AMP-bd_C_sf"/>
</dbReference>
<dbReference type="InterPro" id="IPR025110">
    <property type="entry name" value="AMP-bd_C"/>
</dbReference>
<keyword evidence="7" id="KW-1185">Reference proteome</keyword>
<feature type="domain" description="AMP-binding enzyme C-terminal" evidence="5">
    <location>
        <begin position="330"/>
        <end position="402"/>
    </location>
</feature>
<protein>
    <submittedName>
        <fullName evidence="6">AMP-binding protein</fullName>
    </submittedName>
</protein>
<dbReference type="InterPro" id="IPR000873">
    <property type="entry name" value="AMP-dep_synth/lig_dom"/>
</dbReference>
<sequence length="407" mass="43083">MTEQAGLGNALIDGRTGTQTTWADLPGTEIPAPAAVVVERSFDALPHVLAHARTGAESMIVAAGRLGADLQDELLADGFNLVHPSGVTAAPKPRAPQDGRMWLLTSGSTGRPKRIGHTLASLTTVSGDLPPRRWLCPYSPGTYAWWQVVTLGLGSAGQDLVVVDPADLDGWVDAGIEHGVTAASGTPTFWRQTIMAHRDRLAEVPLTQITLGGEPVDQAVLDQLRGLFPLARISWIYASSEVGASIVVHDGRAGFPVEWLGRATEGRPVLAVDDGELVITSPHHGEGLGGVVRTGDAVVVEDGRVLITGRIDSDEINVGGNKVSAGVVRSVLQSHPQVAWAHVRGRRSPLVGSLVVAEVVLRSGADEPDAVGELSRWCRERLPEHGVPRRITLLDAIPAKETLKSDV</sequence>
<dbReference type="Gene3D" id="3.40.50.12780">
    <property type="entry name" value="N-terminal domain of ligase-like"/>
    <property type="match status" value="1"/>
</dbReference>
<dbReference type="InterPro" id="IPR042099">
    <property type="entry name" value="ANL_N_sf"/>
</dbReference>
<dbReference type="PANTHER" id="PTHR43201:SF5">
    <property type="entry name" value="MEDIUM-CHAIN ACYL-COA LIGASE ACSF2, MITOCHONDRIAL"/>
    <property type="match status" value="1"/>
</dbReference>
<evidence type="ECO:0000313" key="6">
    <source>
        <dbReference type="EMBL" id="MFC5290286.1"/>
    </source>
</evidence>
<dbReference type="RefSeq" id="WP_378250171.1">
    <property type="nucleotide sequence ID" value="NZ_JBHSKF010000015.1"/>
</dbReference>
<evidence type="ECO:0000259" key="4">
    <source>
        <dbReference type="Pfam" id="PF00501"/>
    </source>
</evidence>
<keyword evidence="2" id="KW-0436">Ligase</keyword>
<dbReference type="EMBL" id="JBHSKF010000015">
    <property type="protein sequence ID" value="MFC5290286.1"/>
    <property type="molecule type" value="Genomic_DNA"/>
</dbReference>
<comment type="similarity">
    <text evidence="1">Belongs to the ATP-dependent AMP-binding enzyme family.</text>
</comment>
<dbReference type="PANTHER" id="PTHR43201">
    <property type="entry name" value="ACYL-COA SYNTHETASE"/>
    <property type="match status" value="1"/>
</dbReference>
<feature type="region of interest" description="Disordered" evidence="3">
    <location>
        <begin position="1"/>
        <end position="26"/>
    </location>
</feature>
<dbReference type="Pfam" id="PF00501">
    <property type="entry name" value="AMP-binding"/>
    <property type="match status" value="1"/>
</dbReference>
<feature type="domain" description="AMP-dependent synthetase/ligase" evidence="4">
    <location>
        <begin position="82"/>
        <end position="272"/>
    </location>
</feature>
<organism evidence="6 7">
    <name type="scientific">Actinokineospora guangxiensis</name>
    <dbReference type="NCBI Taxonomy" id="1490288"/>
    <lineage>
        <taxon>Bacteria</taxon>
        <taxon>Bacillati</taxon>
        <taxon>Actinomycetota</taxon>
        <taxon>Actinomycetes</taxon>
        <taxon>Pseudonocardiales</taxon>
        <taxon>Pseudonocardiaceae</taxon>
        <taxon>Actinokineospora</taxon>
    </lineage>
</organism>
<gene>
    <name evidence="6" type="ORF">ACFPM7_24805</name>
</gene>
<reference evidence="7" key="1">
    <citation type="journal article" date="2019" name="Int. J. Syst. Evol. Microbiol.">
        <title>The Global Catalogue of Microorganisms (GCM) 10K type strain sequencing project: providing services to taxonomists for standard genome sequencing and annotation.</title>
        <authorList>
            <consortium name="The Broad Institute Genomics Platform"/>
            <consortium name="The Broad Institute Genome Sequencing Center for Infectious Disease"/>
            <person name="Wu L."/>
            <person name="Ma J."/>
        </authorList>
    </citation>
    <scope>NUCLEOTIDE SEQUENCE [LARGE SCALE GENOMIC DNA]</scope>
    <source>
        <strain evidence="7">CCUG 59778</strain>
    </source>
</reference>
<proteinExistence type="inferred from homology"/>
<dbReference type="Gene3D" id="3.30.300.30">
    <property type="match status" value="1"/>
</dbReference>
<dbReference type="Pfam" id="PF13193">
    <property type="entry name" value="AMP-binding_C"/>
    <property type="match status" value="1"/>
</dbReference>
<evidence type="ECO:0000256" key="3">
    <source>
        <dbReference type="SAM" id="MobiDB-lite"/>
    </source>
</evidence>
<evidence type="ECO:0000259" key="5">
    <source>
        <dbReference type="Pfam" id="PF13193"/>
    </source>
</evidence>
<name>A0ABW0EWK7_9PSEU</name>
<dbReference type="Proteomes" id="UP001596157">
    <property type="component" value="Unassembled WGS sequence"/>
</dbReference>
<evidence type="ECO:0000256" key="2">
    <source>
        <dbReference type="ARBA" id="ARBA00022598"/>
    </source>
</evidence>
<evidence type="ECO:0000313" key="7">
    <source>
        <dbReference type="Proteomes" id="UP001596157"/>
    </source>
</evidence>
<dbReference type="SUPFAM" id="SSF56801">
    <property type="entry name" value="Acetyl-CoA synthetase-like"/>
    <property type="match status" value="1"/>
</dbReference>